<organism evidence="8 9">
    <name type="scientific">Thermoanaerobacter italicus (strain DSM 9252 / Ab9)</name>
    <dbReference type="NCBI Taxonomy" id="580331"/>
    <lineage>
        <taxon>Bacteria</taxon>
        <taxon>Bacillati</taxon>
        <taxon>Bacillota</taxon>
        <taxon>Clostridia</taxon>
        <taxon>Thermoanaerobacterales</taxon>
        <taxon>Thermoanaerobacteraceae</taxon>
        <taxon>Thermoanaerobacter</taxon>
    </lineage>
</organism>
<evidence type="ECO:0000256" key="2">
    <source>
        <dbReference type="ARBA" id="ARBA00022485"/>
    </source>
</evidence>
<evidence type="ECO:0000256" key="4">
    <source>
        <dbReference type="ARBA" id="ARBA00022723"/>
    </source>
</evidence>
<dbReference type="InterPro" id="IPR058240">
    <property type="entry name" value="rSAM_sf"/>
</dbReference>
<evidence type="ECO:0000313" key="8">
    <source>
        <dbReference type="EMBL" id="ADD01711.1"/>
    </source>
</evidence>
<gene>
    <name evidence="8" type="ordered locus">Thit_0404</name>
</gene>
<feature type="domain" description="Radical SAM core" evidence="7">
    <location>
        <begin position="85"/>
        <end position="320"/>
    </location>
</feature>
<dbReference type="PROSITE" id="PS51918">
    <property type="entry name" value="RADICAL_SAM"/>
    <property type="match status" value="1"/>
</dbReference>
<dbReference type="GO" id="GO:0046872">
    <property type="term" value="F:metal ion binding"/>
    <property type="evidence" value="ECO:0007669"/>
    <property type="project" value="UniProtKB-KW"/>
</dbReference>
<keyword evidence="2" id="KW-0004">4Fe-4S</keyword>
<dbReference type="OrthoDB" id="9808591at2"/>
<dbReference type="PANTHER" id="PTHR43787:SF3">
    <property type="entry name" value="ARYLSULFATASE REGULATORY PROTEIN"/>
    <property type="match status" value="1"/>
</dbReference>
<dbReference type="InterPro" id="IPR013785">
    <property type="entry name" value="Aldolase_TIM"/>
</dbReference>
<dbReference type="SFLD" id="SFLDS00029">
    <property type="entry name" value="Radical_SAM"/>
    <property type="match status" value="1"/>
</dbReference>
<evidence type="ECO:0000256" key="3">
    <source>
        <dbReference type="ARBA" id="ARBA00022691"/>
    </source>
</evidence>
<keyword evidence="4" id="KW-0479">Metal-binding</keyword>
<dbReference type="RefSeq" id="WP_012994534.1">
    <property type="nucleotide sequence ID" value="NC_013921.1"/>
</dbReference>
<dbReference type="eggNOG" id="COG0641">
    <property type="taxonomic scope" value="Bacteria"/>
</dbReference>
<dbReference type="InterPro" id="IPR023885">
    <property type="entry name" value="4Fe4S-binding_SPASM_dom"/>
</dbReference>
<dbReference type="SFLD" id="SFLDG01386">
    <property type="entry name" value="main_SPASM_domain-containing"/>
    <property type="match status" value="1"/>
</dbReference>
<keyword evidence="9" id="KW-1185">Reference proteome</keyword>
<name>D3T6X9_THEIA</name>
<keyword evidence="3" id="KW-0949">S-adenosyl-L-methionine</keyword>
<dbReference type="CDD" id="cd01335">
    <property type="entry name" value="Radical_SAM"/>
    <property type="match status" value="1"/>
</dbReference>
<keyword evidence="5" id="KW-0408">Iron</keyword>
<evidence type="ECO:0000256" key="6">
    <source>
        <dbReference type="ARBA" id="ARBA00023014"/>
    </source>
</evidence>
<dbReference type="NCBIfam" id="TIGR04085">
    <property type="entry name" value="rSAM_more_4Fe4S"/>
    <property type="match status" value="1"/>
</dbReference>
<reference evidence="8" key="1">
    <citation type="submission" date="2010-02" db="EMBL/GenBank/DDBJ databases">
        <title>Complete sequence of Thermoanaerobacter italicus Ab9.</title>
        <authorList>
            <consortium name="US DOE Joint Genome Institute"/>
            <person name="Lucas S."/>
            <person name="Copeland A."/>
            <person name="Lapidus A."/>
            <person name="Cheng J.-F."/>
            <person name="Bruce D."/>
            <person name="Goodwin L."/>
            <person name="Pitluck S."/>
            <person name="Chertkov O."/>
            <person name="Detter J.C."/>
            <person name="Han C."/>
            <person name="Tapia R."/>
            <person name="Land M."/>
            <person name="Hauser L."/>
            <person name="Kyrpides N."/>
            <person name="Mikhailova N."/>
            <person name="Hemme C.L."/>
            <person name="Woyke T."/>
        </authorList>
    </citation>
    <scope>NUCLEOTIDE SEQUENCE [LARGE SCALE GENOMIC DNA]</scope>
    <source>
        <strain evidence="8">Ab9</strain>
    </source>
</reference>
<protein>
    <submittedName>
        <fullName evidence="8">Radical SAM domain protein</fullName>
    </submittedName>
</protein>
<proteinExistence type="predicted"/>
<evidence type="ECO:0000259" key="7">
    <source>
        <dbReference type="PROSITE" id="PS51918"/>
    </source>
</evidence>
<comment type="cofactor">
    <cofactor evidence="1">
        <name>[4Fe-4S] cluster</name>
        <dbReference type="ChEBI" id="CHEBI:49883"/>
    </cofactor>
</comment>
<dbReference type="AlphaFoldDB" id="D3T6X9"/>
<dbReference type="Gene3D" id="3.20.20.70">
    <property type="entry name" value="Aldolase class I"/>
    <property type="match status" value="1"/>
</dbReference>
<dbReference type="GO" id="GO:0016491">
    <property type="term" value="F:oxidoreductase activity"/>
    <property type="evidence" value="ECO:0007669"/>
    <property type="project" value="InterPro"/>
</dbReference>
<dbReference type="InterPro" id="IPR007197">
    <property type="entry name" value="rSAM"/>
</dbReference>
<dbReference type="Pfam" id="PF04055">
    <property type="entry name" value="Radical_SAM"/>
    <property type="match status" value="1"/>
</dbReference>
<dbReference type="SFLD" id="SFLDG01067">
    <property type="entry name" value="SPASM/twitch_domain_containing"/>
    <property type="match status" value="1"/>
</dbReference>
<dbReference type="NCBIfam" id="TIGR04334">
    <property type="entry name" value="rSAM_Clo7bot"/>
    <property type="match status" value="1"/>
</dbReference>
<dbReference type="GO" id="GO:0051539">
    <property type="term" value="F:4 iron, 4 sulfur cluster binding"/>
    <property type="evidence" value="ECO:0007669"/>
    <property type="project" value="UniProtKB-KW"/>
</dbReference>
<dbReference type="EMBL" id="CP001936">
    <property type="protein sequence ID" value="ADD01711.1"/>
    <property type="molecule type" value="Genomic_DNA"/>
</dbReference>
<evidence type="ECO:0000313" key="9">
    <source>
        <dbReference type="Proteomes" id="UP000001552"/>
    </source>
</evidence>
<dbReference type="SFLD" id="SFLDG01384">
    <property type="entry name" value="thioether_bond_formation_requi"/>
    <property type="match status" value="1"/>
</dbReference>
<dbReference type="KEGG" id="tit:Thit_0404"/>
<dbReference type="Proteomes" id="UP000001552">
    <property type="component" value="Chromosome"/>
</dbReference>
<evidence type="ECO:0000256" key="1">
    <source>
        <dbReference type="ARBA" id="ARBA00001966"/>
    </source>
</evidence>
<evidence type="ECO:0000256" key="5">
    <source>
        <dbReference type="ARBA" id="ARBA00023004"/>
    </source>
</evidence>
<dbReference type="PANTHER" id="PTHR43787">
    <property type="entry name" value="FEMO COFACTOR BIOSYNTHESIS PROTEIN NIFB-RELATED"/>
    <property type="match status" value="1"/>
</dbReference>
<dbReference type="UniPathway" id="UPA00782"/>
<keyword evidence="6" id="KW-0411">Iron-sulfur</keyword>
<accession>D3T6X9</accession>
<dbReference type="SUPFAM" id="SSF102114">
    <property type="entry name" value="Radical SAM enzymes"/>
    <property type="match status" value="1"/>
</dbReference>
<dbReference type="HOGENOM" id="CLU_009273_3_1_9"/>
<dbReference type="InterPro" id="IPR027622">
    <property type="entry name" value="rSAM_Clo7bot"/>
</dbReference>
<sequence>MKASKYNIILTMDDGTKIAFNSMTCALAEINDDFIEIIEKIDSLQYEKLDAKQKLLVDKMLEGNYIVHDNIDELKLIKYKHLSGKFNNESLGLTIAPTLSCNFECPYCYENPKQSFIKEDVVKGILEMVSEAAKRKKDIYITWYGGEPLIAKDILFDMSQKMINICRENETNYSSYIVTNGYLINDDIVNKFREIKISGAQITIDGPPYIHNKRRKLKGSDKGTFDVILSNVKKLSEAGINVTIRVNIDKTNIDKLEELLDILEINGLKNIQLALGQVTAYTEACASVAETCLDTEEFAKVNIIFQNILHKRGFISHGYPYYPGTKANYCTADTIGSFVVDPDGYMYKCWNDIGNIKRAVGNVKNFKEILDHDMYTRYINYILWSPFDHKECIECKLLPICMGGCPYNGEKNGSTPDCEKWKYNLEEILKLTYMQKKDMLEENLEQKRSV</sequence>
<dbReference type="InterPro" id="IPR023867">
    <property type="entry name" value="Sulphatase_maturase_rSAM"/>
</dbReference>